<dbReference type="PANTHER" id="PTHR45080:SF34">
    <property type="entry name" value="MYOSIN LIGHT CHAIN KINASE, SMOOTH MUSCLE-LIKE"/>
    <property type="match status" value="1"/>
</dbReference>
<dbReference type="SUPFAM" id="SSF48726">
    <property type="entry name" value="Immunoglobulin"/>
    <property type="match status" value="7"/>
</dbReference>
<keyword evidence="6" id="KW-1133">Transmembrane helix</keyword>
<dbReference type="InterPro" id="IPR013098">
    <property type="entry name" value="Ig_I-set"/>
</dbReference>
<name>A0A182NC82_9DIPT</name>
<feature type="domain" description="Ig-like" evidence="10">
    <location>
        <begin position="209"/>
        <end position="288"/>
    </location>
</feature>
<dbReference type="GO" id="GO:0050808">
    <property type="term" value="P:synapse organization"/>
    <property type="evidence" value="ECO:0007669"/>
    <property type="project" value="TreeGrafter"/>
</dbReference>
<dbReference type="FunFam" id="2.60.40.10:FF:000302">
    <property type="entry name" value="Down syndrome cell adhesion molecule, isoform D"/>
    <property type="match status" value="1"/>
</dbReference>
<keyword evidence="8" id="KW-1015">Disulfide bond</keyword>
<evidence type="ECO:0000256" key="8">
    <source>
        <dbReference type="ARBA" id="ARBA00023157"/>
    </source>
</evidence>
<dbReference type="FunFam" id="2.60.40.10:FF:000308">
    <property type="entry name" value="Down syndrome cell adhesion molecule, isoform D"/>
    <property type="match status" value="1"/>
</dbReference>
<keyword evidence="4" id="KW-0677">Repeat</keyword>
<sequence length="780" mass="85258">MHSITIEPIGLKAPSFASALLSGSFKYPKPIGSKPPTFSTDSKISMFVKPSDSIVALFCQAQAYPVPVTRPRHFHLIQWGASSGGIGTQALLYFVKHKLIQCPSLEPVGSKPPTFSSESKGSIFDKAANSSFALLCQAQAFPVPIMRWYKYIEGTQQKKAVVLDERVKQVSGTLIIKDAVVDDSGKYLCVVNNSVGGESVETVLTVTAPLAAKIEPRTQTVDFGRPAVFTCKFSGNPIKTVSWTKDGKSLGHSDAVLRIESVKKEDKGMYQCFIRNDQESAQASAELKLGGRFDPPIIREAFPEETRHPGPSVFLKCVAGGNPTPEISWELDGKKITNGERHQVGQYVTVNGDVVSHLNITSIHSNDGGLYKCMASSKVGVAEHSAKLNVYGLPYVRTMEKKAIVAGETLIVTCPVAGYPIESIVWERDNRQLPINRKQKVFPNGTLIIENVERNSDQATYTCVAKNSEGYTARGTLEVQVMVLPQIVPFGFSEEQINQFDLVSTMCTVNKGDMPIEIGWEFTPSFPSSGTPRKLYTNDGVLISGTSSRISMLSIDSVRDRHSGNYTCRAKNQAGMVEYTAVLFVNVPFEFGEDAVFAMDMVSATCTVNKGDLPIDIVWLLNGHKIYSNDGILISRPSPRLSTLSIESVRDRHSGNYSCIAMNHAGSVEHVSQLLVNGIVPFDFGSEEIFSLDTVSASCTVSKGDSPVDIRWEFDGNHLTTNNGVLITRQTQRTSFLTIESVRDRHTGNYSCIAENRAGQAIHTASLFVNGVIVTLLFCF</sequence>
<dbReference type="SMART" id="SM00408">
    <property type="entry name" value="IGc2"/>
    <property type="match status" value="7"/>
</dbReference>
<dbReference type="GO" id="GO:0008046">
    <property type="term" value="F:axon guidance receptor activity"/>
    <property type="evidence" value="ECO:0007669"/>
    <property type="project" value="TreeGrafter"/>
</dbReference>
<evidence type="ECO:0000256" key="5">
    <source>
        <dbReference type="ARBA" id="ARBA00022889"/>
    </source>
</evidence>
<dbReference type="Proteomes" id="UP000075884">
    <property type="component" value="Unassembled WGS sequence"/>
</dbReference>
<evidence type="ECO:0000256" key="7">
    <source>
        <dbReference type="ARBA" id="ARBA00023136"/>
    </source>
</evidence>
<feature type="domain" description="Ig-like" evidence="10">
    <location>
        <begin position="394"/>
        <end position="478"/>
    </location>
</feature>
<dbReference type="FunFam" id="2.60.40.10:FF:000324">
    <property type="entry name" value="Down syndrome cell adhesion molecule, isoform D"/>
    <property type="match status" value="1"/>
</dbReference>
<reference evidence="11" key="2">
    <citation type="submission" date="2020-05" db="UniProtKB">
        <authorList>
            <consortium name="EnsemblMetazoa"/>
        </authorList>
    </citation>
    <scope>IDENTIFICATION</scope>
    <source>
        <strain evidence="11">WRAIR2</strain>
    </source>
</reference>
<dbReference type="InterPro" id="IPR007110">
    <property type="entry name" value="Ig-like_dom"/>
</dbReference>
<dbReference type="EnsemblMetazoa" id="ADIR005246-RA">
    <property type="protein sequence ID" value="ADIR005246-PA"/>
    <property type="gene ID" value="ADIR005246"/>
</dbReference>
<dbReference type="Pfam" id="PF07679">
    <property type="entry name" value="I-set"/>
    <property type="match status" value="4"/>
</dbReference>
<dbReference type="Pfam" id="PF00047">
    <property type="entry name" value="ig"/>
    <property type="match status" value="1"/>
</dbReference>
<keyword evidence="2" id="KW-0812">Transmembrane</keyword>
<dbReference type="STRING" id="7168.A0A182NC82"/>
<evidence type="ECO:0000256" key="2">
    <source>
        <dbReference type="ARBA" id="ARBA00022692"/>
    </source>
</evidence>
<dbReference type="Gene3D" id="2.60.40.10">
    <property type="entry name" value="Immunoglobulins"/>
    <property type="match status" value="7"/>
</dbReference>
<dbReference type="InterPro" id="IPR013151">
    <property type="entry name" value="Immunoglobulin_dom"/>
</dbReference>
<evidence type="ECO:0000313" key="11">
    <source>
        <dbReference type="EnsemblMetazoa" id="ADIR005246-PA"/>
    </source>
</evidence>
<dbReference type="GO" id="GO:0043025">
    <property type="term" value="C:neuronal cell body"/>
    <property type="evidence" value="ECO:0007669"/>
    <property type="project" value="TreeGrafter"/>
</dbReference>
<proteinExistence type="predicted"/>
<accession>A0A182NC82</accession>
<reference evidence="12" key="1">
    <citation type="submission" date="2013-03" db="EMBL/GenBank/DDBJ databases">
        <title>The Genome Sequence of Anopheles dirus WRAIR2.</title>
        <authorList>
            <consortium name="The Broad Institute Genomics Platform"/>
            <person name="Neafsey D.E."/>
            <person name="Walton C."/>
            <person name="Walker B."/>
            <person name="Young S.K."/>
            <person name="Zeng Q."/>
            <person name="Gargeya S."/>
            <person name="Fitzgerald M."/>
            <person name="Haas B."/>
            <person name="Abouelleil A."/>
            <person name="Allen A.W."/>
            <person name="Alvarado L."/>
            <person name="Arachchi H.M."/>
            <person name="Berlin A.M."/>
            <person name="Chapman S.B."/>
            <person name="Gainer-Dewar J."/>
            <person name="Goldberg J."/>
            <person name="Griggs A."/>
            <person name="Gujja S."/>
            <person name="Hansen M."/>
            <person name="Howarth C."/>
            <person name="Imamovic A."/>
            <person name="Ireland A."/>
            <person name="Larimer J."/>
            <person name="McCowan C."/>
            <person name="Murphy C."/>
            <person name="Pearson M."/>
            <person name="Poon T.W."/>
            <person name="Priest M."/>
            <person name="Roberts A."/>
            <person name="Saif S."/>
            <person name="Shea T."/>
            <person name="Sisk P."/>
            <person name="Sykes S."/>
            <person name="Wortman J."/>
            <person name="Nusbaum C."/>
            <person name="Birren B."/>
        </authorList>
    </citation>
    <scope>NUCLEOTIDE SEQUENCE [LARGE SCALE GENOMIC DNA]</scope>
    <source>
        <strain evidence="12">WRAIR2</strain>
    </source>
</reference>
<comment type="subcellular location">
    <subcellularLocation>
        <location evidence="1">Membrane</location>
        <topology evidence="1">Single-pass membrane protein</topology>
    </subcellularLocation>
</comment>
<dbReference type="InterPro" id="IPR036179">
    <property type="entry name" value="Ig-like_dom_sf"/>
</dbReference>
<feature type="domain" description="Ig-like" evidence="10">
    <location>
        <begin position="485"/>
        <end position="584"/>
    </location>
</feature>
<evidence type="ECO:0000256" key="1">
    <source>
        <dbReference type="ARBA" id="ARBA00004167"/>
    </source>
</evidence>
<dbReference type="SMART" id="SM00409">
    <property type="entry name" value="IG"/>
    <property type="match status" value="7"/>
</dbReference>
<dbReference type="InterPro" id="IPR050958">
    <property type="entry name" value="Cell_Adh-Cytoskel_Orgn"/>
</dbReference>
<dbReference type="InterPro" id="IPR003599">
    <property type="entry name" value="Ig_sub"/>
</dbReference>
<organism evidence="11 12">
    <name type="scientific">Anopheles dirus</name>
    <dbReference type="NCBI Taxonomy" id="7168"/>
    <lineage>
        <taxon>Eukaryota</taxon>
        <taxon>Metazoa</taxon>
        <taxon>Ecdysozoa</taxon>
        <taxon>Arthropoda</taxon>
        <taxon>Hexapoda</taxon>
        <taxon>Insecta</taxon>
        <taxon>Pterygota</taxon>
        <taxon>Neoptera</taxon>
        <taxon>Endopterygota</taxon>
        <taxon>Diptera</taxon>
        <taxon>Nematocera</taxon>
        <taxon>Culicoidea</taxon>
        <taxon>Culicidae</taxon>
        <taxon>Anophelinae</taxon>
        <taxon>Anopheles</taxon>
    </lineage>
</organism>
<dbReference type="GO" id="GO:0005886">
    <property type="term" value="C:plasma membrane"/>
    <property type="evidence" value="ECO:0007669"/>
    <property type="project" value="TreeGrafter"/>
</dbReference>
<dbReference type="InterPro" id="IPR013783">
    <property type="entry name" value="Ig-like_fold"/>
</dbReference>
<feature type="domain" description="Ig-like" evidence="10">
    <location>
        <begin position="295"/>
        <end position="389"/>
    </location>
</feature>
<dbReference type="PROSITE" id="PS50835">
    <property type="entry name" value="IG_LIKE"/>
    <property type="match status" value="7"/>
</dbReference>
<dbReference type="GO" id="GO:0007156">
    <property type="term" value="P:homophilic cell adhesion via plasma membrane adhesion molecules"/>
    <property type="evidence" value="ECO:0007669"/>
    <property type="project" value="TreeGrafter"/>
</dbReference>
<evidence type="ECO:0000256" key="9">
    <source>
        <dbReference type="ARBA" id="ARBA00023319"/>
    </source>
</evidence>
<dbReference type="PANTHER" id="PTHR45080">
    <property type="entry name" value="CONTACTIN 5"/>
    <property type="match status" value="1"/>
</dbReference>
<evidence type="ECO:0000313" key="12">
    <source>
        <dbReference type="Proteomes" id="UP000075884"/>
    </source>
</evidence>
<dbReference type="Pfam" id="PF13927">
    <property type="entry name" value="Ig_3"/>
    <property type="match status" value="2"/>
</dbReference>
<dbReference type="InterPro" id="IPR003598">
    <property type="entry name" value="Ig_sub2"/>
</dbReference>
<dbReference type="VEuPathDB" id="VectorBase:ADIR005246"/>
<dbReference type="GO" id="GO:0030424">
    <property type="term" value="C:axon"/>
    <property type="evidence" value="ECO:0007669"/>
    <property type="project" value="TreeGrafter"/>
</dbReference>
<evidence type="ECO:0000256" key="6">
    <source>
        <dbReference type="ARBA" id="ARBA00022989"/>
    </source>
</evidence>
<dbReference type="CDD" id="cd20956">
    <property type="entry name" value="IgI_4_Dscam"/>
    <property type="match status" value="1"/>
</dbReference>
<keyword evidence="9" id="KW-0393">Immunoglobulin domain</keyword>
<dbReference type="FunFam" id="2.60.40.10:FF:000017">
    <property type="entry name" value="Down syndrome cell adhesion molecule b"/>
    <property type="match status" value="4"/>
</dbReference>
<feature type="domain" description="Ig-like" evidence="10">
    <location>
        <begin position="592"/>
        <end position="677"/>
    </location>
</feature>
<evidence type="ECO:0000256" key="4">
    <source>
        <dbReference type="ARBA" id="ARBA00022737"/>
    </source>
</evidence>
<dbReference type="CDD" id="cd20958">
    <property type="entry name" value="IgI_5_Dscam"/>
    <property type="match status" value="1"/>
</dbReference>
<feature type="domain" description="Ig-like" evidence="10">
    <location>
        <begin position="113"/>
        <end position="205"/>
    </location>
</feature>
<dbReference type="AlphaFoldDB" id="A0A182NC82"/>
<evidence type="ECO:0000256" key="3">
    <source>
        <dbReference type="ARBA" id="ARBA00022729"/>
    </source>
</evidence>
<keyword evidence="5" id="KW-0130">Cell adhesion</keyword>
<feature type="domain" description="Ig-like" evidence="10">
    <location>
        <begin position="693"/>
        <end position="768"/>
    </location>
</feature>
<protein>
    <recommendedName>
        <fullName evidence="10">Ig-like domain-containing protein</fullName>
    </recommendedName>
</protein>
<keyword evidence="12" id="KW-1185">Reference proteome</keyword>
<keyword evidence="3" id="KW-0732">Signal</keyword>
<evidence type="ECO:0000259" key="10">
    <source>
        <dbReference type="PROSITE" id="PS50835"/>
    </source>
</evidence>
<keyword evidence="7" id="KW-0472">Membrane</keyword>